<keyword evidence="2" id="KW-1185">Reference proteome</keyword>
<evidence type="ECO:0000313" key="2">
    <source>
        <dbReference type="Proteomes" id="UP000008281"/>
    </source>
</evidence>
<dbReference type="EMBL" id="DS268431">
    <property type="protein sequence ID" value="EFO96809.1"/>
    <property type="molecule type" value="Genomic_DNA"/>
</dbReference>
<proteinExistence type="predicted"/>
<evidence type="ECO:0000313" key="1">
    <source>
        <dbReference type="EMBL" id="EFO96809.1"/>
    </source>
</evidence>
<gene>
    <name evidence="1" type="ORF">CRE_17159</name>
</gene>
<organism evidence="2">
    <name type="scientific">Caenorhabditis remanei</name>
    <name type="common">Caenorhabditis vulgaris</name>
    <dbReference type="NCBI Taxonomy" id="31234"/>
    <lineage>
        <taxon>Eukaryota</taxon>
        <taxon>Metazoa</taxon>
        <taxon>Ecdysozoa</taxon>
        <taxon>Nematoda</taxon>
        <taxon>Chromadorea</taxon>
        <taxon>Rhabditida</taxon>
        <taxon>Rhabditina</taxon>
        <taxon>Rhabditomorpha</taxon>
        <taxon>Rhabditoidea</taxon>
        <taxon>Rhabditidae</taxon>
        <taxon>Peloderinae</taxon>
        <taxon>Caenorhabditis</taxon>
    </lineage>
</organism>
<name>E3MAG1_CAERE</name>
<dbReference type="GeneID" id="9809660"/>
<dbReference type="CTD" id="9809660"/>
<accession>E3MAG1</accession>
<sequence>MDTFRKIFGLGCMPHKENLANFTSVYGPEQPEIGRTTRKRPAILSSTFIEEPGYDAHAKIQDATHQCLFPPFPVELQAKAFIKRRLEELKNTVYEKDLLNMYEVLSNCLTERVALHIASSLQSVTTTQKAFEKVLLENYMTLLKKTEWNVDWSAYHDLTDHPHFAQFYKCQLKSDFNYNKNSHELFMRMQCFLKSLFSQFKALGHHGNKNFYSMLKLMKKEFNEFVARDLLVLYYHNETSKGTENMESYLMAKYSFERYNPIPENMDVTAVELEDAEVKSHPYYVEYFLAKEDLKNTYSFKYDRYFSCYKQVASDWIHFRRTVRDGVYHLPQVVDGMYRVLDEQLTSLRAYDLFIISQYRKDMDKIRRMEAYLSEKYRPYLHYDNLPEVEAGYQAEPETPSFFAKNFPKIEEIVMSSRLINSVYTQEMVSTVFDMLRQKSSELSEKQEDGRTRRHAKLLKFLHDRPNEERVRELYAMFFYKYDKWEDAFYQKYRMDIKLLKNFEVVEKFSIFENY</sequence>
<dbReference type="RefSeq" id="XP_003106969.2">
    <property type="nucleotide sequence ID" value="XM_003106921.2"/>
</dbReference>
<dbReference type="HOGENOM" id="CLU_529185_0_0_1"/>
<dbReference type="Proteomes" id="UP000008281">
    <property type="component" value="Unassembled WGS sequence"/>
</dbReference>
<dbReference type="KEGG" id="crq:GCK72_022116"/>
<dbReference type="AlphaFoldDB" id="E3MAG1"/>
<dbReference type="OrthoDB" id="5788122at2759"/>
<dbReference type="eggNOG" id="ENOG502THP7">
    <property type="taxonomic scope" value="Eukaryota"/>
</dbReference>
<reference evidence="1" key="1">
    <citation type="submission" date="2007-07" db="EMBL/GenBank/DDBJ databases">
        <title>PCAP assembly of the Caenorhabditis remanei genome.</title>
        <authorList>
            <consortium name="The Caenorhabditis remanei Sequencing Consortium"/>
            <person name="Wilson R.K."/>
        </authorList>
    </citation>
    <scope>NUCLEOTIDE SEQUENCE [LARGE SCALE GENOMIC DNA]</scope>
    <source>
        <strain evidence="1">PB4641</strain>
    </source>
</reference>
<protein>
    <submittedName>
        <fullName evidence="1">Uncharacterized protein</fullName>
    </submittedName>
</protein>
<dbReference type="OMA" id="FYKCQLK"/>